<feature type="transmembrane region" description="Helical" evidence="6">
    <location>
        <begin position="59"/>
        <end position="80"/>
    </location>
</feature>
<dbReference type="InterPro" id="IPR036259">
    <property type="entry name" value="MFS_trans_sf"/>
</dbReference>
<name>A0A397GZV1_ASPTH</name>
<keyword evidence="9" id="KW-1185">Reference proteome</keyword>
<dbReference type="Gene3D" id="1.20.1250.20">
    <property type="entry name" value="MFS general substrate transporter like domains"/>
    <property type="match status" value="1"/>
</dbReference>
<protein>
    <recommendedName>
        <fullName evidence="7">Major facilitator superfamily (MFS) profile domain-containing protein</fullName>
    </recommendedName>
</protein>
<feature type="transmembrane region" description="Helical" evidence="6">
    <location>
        <begin position="429"/>
        <end position="450"/>
    </location>
</feature>
<feature type="transmembrane region" description="Helical" evidence="6">
    <location>
        <begin position="532"/>
        <end position="549"/>
    </location>
</feature>
<dbReference type="VEuPathDB" id="FungiDB:CDV56_106552"/>
<evidence type="ECO:0000256" key="6">
    <source>
        <dbReference type="SAM" id="Phobius"/>
    </source>
</evidence>
<dbReference type="GeneID" id="38128526"/>
<feature type="transmembrane region" description="Helical" evidence="6">
    <location>
        <begin position="366"/>
        <end position="385"/>
    </location>
</feature>
<dbReference type="GO" id="GO:0005886">
    <property type="term" value="C:plasma membrane"/>
    <property type="evidence" value="ECO:0007669"/>
    <property type="project" value="TreeGrafter"/>
</dbReference>
<dbReference type="PANTHER" id="PTHR23501">
    <property type="entry name" value="MAJOR FACILITATOR SUPERFAMILY"/>
    <property type="match status" value="1"/>
</dbReference>
<reference evidence="8" key="1">
    <citation type="submission" date="2018-08" db="EMBL/GenBank/DDBJ databases">
        <title>Draft genome sequence of azole-resistant Aspergillus thermomutatus (Neosartorya pseudofischeri) strain HMR AF 39, isolated from a human nasal aspirate.</title>
        <authorList>
            <person name="Parent-Michaud M."/>
            <person name="Dufresne P.J."/>
            <person name="Fournier E."/>
            <person name="Martineau C."/>
            <person name="Moreira S."/>
            <person name="Perkins V."/>
            <person name="De Repentigny L."/>
            <person name="Dufresne S.F."/>
        </authorList>
    </citation>
    <scope>NUCLEOTIDE SEQUENCE [LARGE SCALE GENOMIC DNA]</scope>
    <source>
        <strain evidence="8">HMR AF 39</strain>
    </source>
</reference>
<comment type="subcellular location">
    <subcellularLocation>
        <location evidence="1">Membrane</location>
        <topology evidence="1">Multi-pass membrane protein</topology>
    </subcellularLocation>
</comment>
<feature type="transmembrane region" description="Helical" evidence="6">
    <location>
        <begin position="147"/>
        <end position="168"/>
    </location>
</feature>
<gene>
    <name evidence="8" type="ORF">CDV56_106552</name>
</gene>
<feature type="transmembrane region" description="Helical" evidence="6">
    <location>
        <begin position="392"/>
        <end position="409"/>
    </location>
</feature>
<evidence type="ECO:0000256" key="5">
    <source>
        <dbReference type="SAM" id="MobiDB-lite"/>
    </source>
</evidence>
<evidence type="ECO:0000259" key="7">
    <source>
        <dbReference type="PROSITE" id="PS50850"/>
    </source>
</evidence>
<sequence length="557" mass="60297">MAPIEQTIENASPTLLEMEEDRRQSMSQQKSVPTEPETDPVAIKSGTEGEQENKSPRNVWIALFLSTIETTVVSTSLVSITNALNGFLIKDWVVTAYLLTYTGFLTIFAKFSDIFGRKTMLILALIIFSFSSLLCGISNAIDYIPCIPGIGASGIYSMVMVIATDMVTPEKYGKYMGIVSTVFIVASVMGPVLGGVINTHSSWRWVFLFNVPGGLVALVLIVWCLPTSETSSRLTLRKRLRTKLSKSEFARVDICGMFLLLASSVLLVFALEEGGSRYPWDSAAIIAPVVLAIIAAIVLVSWEAFLQKRGSVQEPVFPPSILKDRLLTAMLLTAFFVGFPFVAIVVNVPQRAQAVSSLSPLRAGLALLPLLLASPFATALSGFLTSNLKIPPFYLVLGASILQLIRVGLSCSYPTDQTKVPPSQYGFEVIMGIGFGMGLTTILTFARAVAGEKHMAVVMGAITQVRVLGGTISPAICSTILNNHVKPRILSIVSPKQAQTIYDSLSAIQDLTPSQQAAVKRAFAEGYNLQNIFMTALTALGLIAACFLWERHPRKAV</sequence>
<evidence type="ECO:0000313" key="8">
    <source>
        <dbReference type="EMBL" id="RHZ55168.1"/>
    </source>
</evidence>
<dbReference type="SUPFAM" id="SSF103473">
    <property type="entry name" value="MFS general substrate transporter"/>
    <property type="match status" value="1"/>
</dbReference>
<dbReference type="PROSITE" id="PS50850">
    <property type="entry name" value="MFS"/>
    <property type="match status" value="1"/>
</dbReference>
<accession>A0A397GZV1</accession>
<dbReference type="Pfam" id="PF07690">
    <property type="entry name" value="MFS_1"/>
    <property type="match status" value="1"/>
</dbReference>
<feature type="transmembrane region" description="Helical" evidence="6">
    <location>
        <begin position="326"/>
        <end position="346"/>
    </location>
</feature>
<keyword evidence="3 6" id="KW-1133">Transmembrane helix</keyword>
<evidence type="ECO:0000256" key="3">
    <source>
        <dbReference type="ARBA" id="ARBA00022989"/>
    </source>
</evidence>
<feature type="transmembrane region" description="Helical" evidence="6">
    <location>
        <begin position="283"/>
        <end position="305"/>
    </location>
</feature>
<organism evidence="8 9">
    <name type="scientific">Aspergillus thermomutatus</name>
    <name type="common">Neosartorya pseudofischeri</name>
    <dbReference type="NCBI Taxonomy" id="41047"/>
    <lineage>
        <taxon>Eukaryota</taxon>
        <taxon>Fungi</taxon>
        <taxon>Dikarya</taxon>
        <taxon>Ascomycota</taxon>
        <taxon>Pezizomycotina</taxon>
        <taxon>Eurotiomycetes</taxon>
        <taxon>Eurotiomycetidae</taxon>
        <taxon>Eurotiales</taxon>
        <taxon>Aspergillaceae</taxon>
        <taxon>Aspergillus</taxon>
        <taxon>Aspergillus subgen. Fumigati</taxon>
    </lineage>
</organism>
<comment type="caution">
    <text evidence="8">The sequence shown here is derived from an EMBL/GenBank/DDBJ whole genome shotgun (WGS) entry which is preliminary data.</text>
</comment>
<dbReference type="OrthoDB" id="440553at2759"/>
<evidence type="ECO:0000256" key="2">
    <source>
        <dbReference type="ARBA" id="ARBA00022692"/>
    </source>
</evidence>
<feature type="transmembrane region" description="Helical" evidence="6">
    <location>
        <begin position="121"/>
        <end position="141"/>
    </location>
</feature>
<feature type="transmembrane region" description="Helical" evidence="6">
    <location>
        <begin position="92"/>
        <end position="109"/>
    </location>
</feature>
<evidence type="ECO:0000256" key="4">
    <source>
        <dbReference type="ARBA" id="ARBA00023136"/>
    </source>
</evidence>
<dbReference type="AlphaFoldDB" id="A0A397GZV1"/>
<dbReference type="Gene3D" id="1.20.1720.10">
    <property type="entry name" value="Multidrug resistance protein D"/>
    <property type="match status" value="1"/>
</dbReference>
<dbReference type="Proteomes" id="UP000215305">
    <property type="component" value="Unassembled WGS sequence"/>
</dbReference>
<evidence type="ECO:0000313" key="9">
    <source>
        <dbReference type="Proteomes" id="UP000215305"/>
    </source>
</evidence>
<dbReference type="PRINTS" id="PR01036">
    <property type="entry name" value="TCRTETB"/>
</dbReference>
<dbReference type="EMBL" id="NKHU02000103">
    <property type="protein sequence ID" value="RHZ55168.1"/>
    <property type="molecule type" value="Genomic_DNA"/>
</dbReference>
<proteinExistence type="predicted"/>
<feature type="domain" description="Major facilitator superfamily (MFS) profile" evidence="7">
    <location>
        <begin position="55"/>
        <end position="553"/>
    </location>
</feature>
<dbReference type="InterPro" id="IPR011701">
    <property type="entry name" value="MFS"/>
</dbReference>
<feature type="transmembrane region" description="Helical" evidence="6">
    <location>
        <begin position="249"/>
        <end position="271"/>
    </location>
</feature>
<feature type="transmembrane region" description="Helical" evidence="6">
    <location>
        <begin position="203"/>
        <end position="228"/>
    </location>
</feature>
<dbReference type="PANTHER" id="PTHR23501:SF43">
    <property type="entry name" value="MULTIDRUG TRANSPORTER, PUTATIVE (AFU_ORTHOLOGUE AFUA_6G03040)-RELATED"/>
    <property type="match status" value="1"/>
</dbReference>
<dbReference type="InterPro" id="IPR020846">
    <property type="entry name" value="MFS_dom"/>
</dbReference>
<keyword evidence="4 6" id="KW-0472">Membrane</keyword>
<dbReference type="RefSeq" id="XP_026614218.1">
    <property type="nucleotide sequence ID" value="XM_026760171.1"/>
</dbReference>
<feature type="region of interest" description="Disordered" evidence="5">
    <location>
        <begin position="1"/>
        <end position="52"/>
    </location>
</feature>
<keyword evidence="2 6" id="KW-0812">Transmembrane</keyword>
<feature type="transmembrane region" description="Helical" evidence="6">
    <location>
        <begin position="175"/>
        <end position="197"/>
    </location>
</feature>
<dbReference type="GO" id="GO:0022857">
    <property type="term" value="F:transmembrane transporter activity"/>
    <property type="evidence" value="ECO:0007669"/>
    <property type="project" value="InterPro"/>
</dbReference>
<evidence type="ECO:0000256" key="1">
    <source>
        <dbReference type="ARBA" id="ARBA00004141"/>
    </source>
</evidence>